<gene>
    <name evidence="10" type="ORF">GCM10008101_05250</name>
</gene>
<keyword evidence="4" id="KW-0479">Metal-binding</keyword>
<evidence type="ECO:0000256" key="5">
    <source>
        <dbReference type="ARBA" id="ARBA00022801"/>
    </source>
</evidence>
<name>A0ABQ3BQZ2_9GAMM</name>
<dbReference type="CDD" id="cd08662">
    <property type="entry name" value="M13"/>
    <property type="match status" value="1"/>
</dbReference>
<comment type="caution">
    <text evidence="10">The sequence shown here is derived from an EMBL/GenBank/DDBJ whole genome shotgun (WGS) entry which is preliminary data.</text>
</comment>
<evidence type="ECO:0000313" key="10">
    <source>
        <dbReference type="EMBL" id="GGZ54822.1"/>
    </source>
</evidence>
<keyword evidence="6" id="KW-0862">Zinc</keyword>
<feature type="domain" description="Peptidase M13 C-terminal" evidence="8">
    <location>
        <begin position="519"/>
        <end position="718"/>
    </location>
</feature>
<evidence type="ECO:0000256" key="6">
    <source>
        <dbReference type="ARBA" id="ARBA00022833"/>
    </source>
</evidence>
<keyword evidence="11" id="KW-1185">Reference proteome</keyword>
<keyword evidence="5" id="KW-0378">Hydrolase</keyword>
<dbReference type="PRINTS" id="PR00786">
    <property type="entry name" value="NEPRILYSIN"/>
</dbReference>
<evidence type="ECO:0000256" key="1">
    <source>
        <dbReference type="ARBA" id="ARBA00001947"/>
    </source>
</evidence>
<dbReference type="InterPro" id="IPR008753">
    <property type="entry name" value="Peptidase_M13_N"/>
</dbReference>
<evidence type="ECO:0000256" key="2">
    <source>
        <dbReference type="ARBA" id="ARBA00007357"/>
    </source>
</evidence>
<comment type="cofactor">
    <cofactor evidence="1">
        <name>Zn(2+)</name>
        <dbReference type="ChEBI" id="CHEBI:29105"/>
    </cofactor>
</comment>
<dbReference type="EMBL" id="BMXY01000001">
    <property type="protein sequence ID" value="GGZ54822.1"/>
    <property type="molecule type" value="Genomic_DNA"/>
</dbReference>
<evidence type="ECO:0000259" key="9">
    <source>
        <dbReference type="Pfam" id="PF05649"/>
    </source>
</evidence>
<accession>A0ABQ3BQZ2</accession>
<comment type="similarity">
    <text evidence="2">Belongs to the peptidase M13 family.</text>
</comment>
<dbReference type="PROSITE" id="PS51885">
    <property type="entry name" value="NEPRILYSIN"/>
    <property type="match status" value="1"/>
</dbReference>
<dbReference type="SUPFAM" id="SSF55486">
    <property type="entry name" value="Metalloproteases ('zincins'), catalytic domain"/>
    <property type="match status" value="1"/>
</dbReference>
<evidence type="ECO:0000256" key="7">
    <source>
        <dbReference type="ARBA" id="ARBA00023049"/>
    </source>
</evidence>
<dbReference type="InterPro" id="IPR000718">
    <property type="entry name" value="Peptidase_M13"/>
</dbReference>
<dbReference type="InterPro" id="IPR018497">
    <property type="entry name" value="Peptidase_M13_C"/>
</dbReference>
<dbReference type="PANTHER" id="PTHR11733:SF167">
    <property type="entry name" value="FI17812P1-RELATED"/>
    <property type="match status" value="1"/>
</dbReference>
<dbReference type="Gene3D" id="3.40.390.10">
    <property type="entry name" value="Collagenase (Catalytic Domain)"/>
    <property type="match status" value="1"/>
</dbReference>
<keyword evidence="3" id="KW-0645">Protease</keyword>
<dbReference type="InterPro" id="IPR024079">
    <property type="entry name" value="MetalloPept_cat_dom_sf"/>
</dbReference>
<evidence type="ECO:0000259" key="8">
    <source>
        <dbReference type="Pfam" id="PF01431"/>
    </source>
</evidence>
<protein>
    <submittedName>
        <fullName evidence="10">Peptidase</fullName>
    </submittedName>
</protein>
<dbReference type="Proteomes" id="UP000643403">
    <property type="component" value="Unassembled WGS sequence"/>
</dbReference>
<sequence>MALRLPLPPAWRACPTVPAPEPDVTLKKTQLLLPLAIAAVLTGCPKDETAKTDENPTAAASTDAALKLDESKLPPVNRFSVSDLDTSKDACTDFGGYVNGKWLAANEIPGDRTSWGAFEMLDERSNAVQRQIAEKIAENTSAVGVEKIVGDFWATGMDEAKVNAQGIKPLEGRLKEIATLGDKAAIADYIRTSAAKGENVLFGFGSTPDFKDSSVNIGVAFQGGLGLPDTTYYTDAKKKDMLGKYQAHVAKVLELSGVAAADAAKQAADIVAFETRLAKASKSREELSRDAELFYNPVKMADADKLTPNFPWSTFFKSQGIEAPEMFSLAIPAFHQEVNKMLADVPAATWQAYLRFHTVDSAAPYLSEEFVNENFAFYNQTMRGQKQIKERAKRVLETLNGAAGEAMGQLYVKTAFSADSKARMETLVQNLRESLKGRIENLDWMSADTKKKALEKWAAFTPKIGYPDKWRDWTGLNTSRDSFIGNVLAANEFNYKWDIGKIGKPVDKTEWGMSPQTVNAYYNPSMNEIVFPAAILQPPFFDPNAPDEANYGGIGAVIGHEMIHGYDDQGSRFGPTGNFENWWTEADAKGFSGRTDKLIAQFNGYEAAPGLMVNGRHTLGENIADLGGLNTAYDAMKKATAGKPDPKTDGITRDQRFFMNFATVWRRNFTPDELKLRITTDEHAPATFRAIGAPSNMPAFAAAFQCKPGQPMVRTGDQQVVIW</sequence>
<dbReference type="PANTHER" id="PTHR11733">
    <property type="entry name" value="ZINC METALLOPROTEASE FAMILY M13 NEPRILYSIN-RELATED"/>
    <property type="match status" value="1"/>
</dbReference>
<dbReference type="InterPro" id="IPR042089">
    <property type="entry name" value="Peptidase_M13_dom_2"/>
</dbReference>
<dbReference type="Pfam" id="PF01431">
    <property type="entry name" value="Peptidase_M13"/>
    <property type="match status" value="1"/>
</dbReference>
<dbReference type="Pfam" id="PF05649">
    <property type="entry name" value="Peptidase_M13_N"/>
    <property type="match status" value="1"/>
</dbReference>
<keyword evidence="7" id="KW-0482">Metalloprotease</keyword>
<evidence type="ECO:0000256" key="3">
    <source>
        <dbReference type="ARBA" id="ARBA00022670"/>
    </source>
</evidence>
<proteinExistence type="inferred from homology"/>
<feature type="domain" description="Peptidase M13 N-terminal" evidence="9">
    <location>
        <begin position="91"/>
        <end position="467"/>
    </location>
</feature>
<evidence type="ECO:0000256" key="4">
    <source>
        <dbReference type="ARBA" id="ARBA00022723"/>
    </source>
</evidence>
<reference evidence="11" key="1">
    <citation type="journal article" date="2019" name="Int. J. Syst. Evol. Microbiol.">
        <title>The Global Catalogue of Microorganisms (GCM) 10K type strain sequencing project: providing services to taxonomists for standard genome sequencing and annotation.</title>
        <authorList>
            <consortium name="The Broad Institute Genomics Platform"/>
            <consortium name="The Broad Institute Genome Sequencing Center for Infectious Disease"/>
            <person name="Wu L."/>
            <person name="Ma J."/>
        </authorList>
    </citation>
    <scope>NUCLEOTIDE SEQUENCE [LARGE SCALE GENOMIC DNA]</scope>
    <source>
        <strain evidence="11">KCTC 22558</strain>
    </source>
</reference>
<evidence type="ECO:0000313" key="11">
    <source>
        <dbReference type="Proteomes" id="UP000643403"/>
    </source>
</evidence>
<organism evidence="10 11">
    <name type="scientific">Cognatilysobacter xinjiangensis</name>
    <dbReference type="NCBI Taxonomy" id="546892"/>
    <lineage>
        <taxon>Bacteria</taxon>
        <taxon>Pseudomonadati</taxon>
        <taxon>Pseudomonadota</taxon>
        <taxon>Gammaproteobacteria</taxon>
        <taxon>Lysobacterales</taxon>
        <taxon>Lysobacteraceae</taxon>
        <taxon>Cognatilysobacter</taxon>
    </lineage>
</organism>
<dbReference type="Gene3D" id="1.10.1380.10">
    <property type="entry name" value="Neutral endopeptidase , domain2"/>
    <property type="match status" value="1"/>
</dbReference>